<dbReference type="Proteomes" id="UP000198583">
    <property type="component" value="Unassembled WGS sequence"/>
</dbReference>
<dbReference type="PROSITE" id="PS51746">
    <property type="entry name" value="PPM_2"/>
    <property type="match status" value="1"/>
</dbReference>
<gene>
    <name evidence="3" type="ORF">SAMN04488564_106411</name>
</gene>
<dbReference type="STRING" id="84724.SAMN04488564_106411"/>
<dbReference type="Gene3D" id="3.60.40.10">
    <property type="entry name" value="PPM-type phosphatase domain"/>
    <property type="match status" value="1"/>
</dbReference>
<proteinExistence type="predicted"/>
<keyword evidence="4" id="KW-1185">Reference proteome</keyword>
<evidence type="ECO:0000313" key="3">
    <source>
        <dbReference type="EMBL" id="SFR22914.1"/>
    </source>
</evidence>
<evidence type="ECO:0000313" key="4">
    <source>
        <dbReference type="Proteomes" id="UP000198583"/>
    </source>
</evidence>
<dbReference type="EMBL" id="FOYL01000006">
    <property type="protein sequence ID" value="SFR22914.1"/>
    <property type="molecule type" value="Genomic_DNA"/>
</dbReference>
<protein>
    <submittedName>
        <fullName evidence="3">Serine/threonine protein phosphatase PrpC</fullName>
    </submittedName>
</protein>
<evidence type="ECO:0000259" key="2">
    <source>
        <dbReference type="PROSITE" id="PS51746"/>
    </source>
</evidence>
<dbReference type="RefSeq" id="WP_093599039.1">
    <property type="nucleotide sequence ID" value="NZ_FOYL01000006.1"/>
</dbReference>
<reference evidence="4" key="1">
    <citation type="submission" date="2016-10" db="EMBL/GenBank/DDBJ databases">
        <authorList>
            <person name="Varghese N."/>
            <person name="Submissions S."/>
        </authorList>
    </citation>
    <scope>NUCLEOTIDE SEQUENCE [LARGE SCALE GENOMIC DNA]</scope>
    <source>
        <strain evidence="4">DSM 44232</strain>
    </source>
</reference>
<dbReference type="SUPFAM" id="SSF81606">
    <property type="entry name" value="PP2C-like"/>
    <property type="match status" value="1"/>
</dbReference>
<evidence type="ECO:0000256" key="1">
    <source>
        <dbReference type="SAM" id="MobiDB-lite"/>
    </source>
</evidence>
<dbReference type="InterPro" id="IPR001932">
    <property type="entry name" value="PPM-type_phosphatase-like_dom"/>
</dbReference>
<dbReference type="OrthoDB" id="491589at2"/>
<feature type="domain" description="PPM-type phosphatase" evidence="2">
    <location>
        <begin position="104"/>
        <end position="349"/>
    </location>
</feature>
<organism evidence="3 4">
    <name type="scientific">Lentzea waywayandensis</name>
    <dbReference type="NCBI Taxonomy" id="84724"/>
    <lineage>
        <taxon>Bacteria</taxon>
        <taxon>Bacillati</taxon>
        <taxon>Actinomycetota</taxon>
        <taxon>Actinomycetes</taxon>
        <taxon>Pseudonocardiales</taxon>
        <taxon>Pseudonocardiaceae</taxon>
        <taxon>Lentzea</taxon>
    </lineage>
</organism>
<sequence length="352" mass="37579">MGLFGPRSGSQAGIASVEGEAAEIEPGEVDHPDVNPLAASGPPGRHSAEHFDSWVGAFVPYAVGDPGRAATEVVPVPDPQAWHRRDSVFDGFVVGRPDGTPVAELRAASLRGLSHRSFGRTRQDEYAYQVTPDGRYLVLCVADGVSSGPRSHHAAEVAARTGVTLLVNALEDAAPEALDWDRLVGAVAGHIVTFARKRLPGGEQMDVSEIVGWMATTATYAVVDLANEEMEVFSASVGDSSAWVLSERGWEPVAQVKNDGAAVDSSSVGALPMVPSRPMPSQHTRVRAGEALVLMSDGVGDPLRTGEGEVGRFLAQAWRRPPHDLDFAAQVGFHRRSFDDDRTVIAVWPLRR</sequence>
<name>A0A1I6EZ17_9PSEU</name>
<feature type="region of interest" description="Disordered" evidence="1">
    <location>
        <begin position="1"/>
        <end position="46"/>
    </location>
</feature>
<dbReference type="InterPro" id="IPR036457">
    <property type="entry name" value="PPM-type-like_dom_sf"/>
</dbReference>
<accession>A0A1I6EZ17</accession>
<dbReference type="Pfam" id="PF13672">
    <property type="entry name" value="PP2C_2"/>
    <property type="match status" value="1"/>
</dbReference>
<dbReference type="AlphaFoldDB" id="A0A1I6EZ17"/>